<dbReference type="PANTHER" id="PTHR38755">
    <property type="entry name" value="5,10-METHYLENETETRAHYDROFOLATE REDUCTASE"/>
    <property type="match status" value="1"/>
</dbReference>
<organism evidence="2 3">
    <name type="scientific">Thermogladius calderae (strain DSM 22663 / VKM B-2946 / 1633)</name>
    <dbReference type="NCBI Taxonomy" id="1184251"/>
    <lineage>
        <taxon>Archaea</taxon>
        <taxon>Thermoproteota</taxon>
        <taxon>Thermoprotei</taxon>
        <taxon>Desulfurococcales</taxon>
        <taxon>Desulfurococcaceae</taxon>
        <taxon>Thermogladius</taxon>
    </lineage>
</organism>
<name>I3TED1_THEC1</name>
<protein>
    <submittedName>
        <fullName evidence="2">Uncharacterized protein</fullName>
    </submittedName>
</protein>
<evidence type="ECO:0000313" key="2">
    <source>
        <dbReference type="EMBL" id="AFK51119.1"/>
    </source>
</evidence>
<accession>I3TED1</accession>
<evidence type="ECO:0000256" key="1">
    <source>
        <dbReference type="ARBA" id="ARBA00023002"/>
    </source>
</evidence>
<dbReference type="STRING" id="1184251.TCELL_0695"/>
<dbReference type="OrthoDB" id="28177at2157"/>
<dbReference type="GO" id="GO:0016491">
    <property type="term" value="F:oxidoreductase activity"/>
    <property type="evidence" value="ECO:0007669"/>
    <property type="project" value="UniProtKB-KW"/>
</dbReference>
<keyword evidence="1" id="KW-0560">Oxidoreductase</keyword>
<sequence>MEIIVELPSFSRKGVDKLAPRLKDLGFSVFLPENPAGIPALLAAAVGVYLRTKYELGVYISTRLVDVNLLYAYSTVLTAKEFGFKGVTLLRGDKPAFGETLETNSEEALAFIKERVRGVDLGLIVSMRFSMDNIQARLLKNPDYVMVIHFGLGNMDKMVEVSKVARERGVKVYPFVLLSLEKSKGLFMQLGQPFVETNQLRGVCESLKKVVDGIVVSSPLDLDTAVEQVARLCF</sequence>
<dbReference type="SUPFAM" id="SSF51730">
    <property type="entry name" value="FAD-linked oxidoreductase"/>
    <property type="match status" value="1"/>
</dbReference>
<dbReference type="AlphaFoldDB" id="I3TED1"/>
<reference evidence="2 3" key="1">
    <citation type="journal article" date="2012" name="J. Bacteriol.">
        <title>Complete genome sequence of the hyperthermophilic cellulolytic Crenarchaeon 'Thermogladius cellulolyticus' 1633.</title>
        <authorList>
            <person name="Mardanov A.V."/>
            <person name="Kochetkova T.V."/>
            <person name="Beletsky A.V."/>
            <person name="Bonch-Osmolovskaya E.A."/>
            <person name="Ravin N.V."/>
            <person name="Skryabin K.G."/>
        </authorList>
    </citation>
    <scope>NUCLEOTIDE SEQUENCE [LARGE SCALE GENOMIC DNA]</scope>
    <source>
        <strain evidence="3">DSM 22663 / VKM B-2946 / 1633</strain>
    </source>
</reference>
<dbReference type="KEGG" id="thg:TCELL_0695"/>
<dbReference type="EMBL" id="CP003531">
    <property type="protein sequence ID" value="AFK51119.1"/>
    <property type="molecule type" value="Genomic_DNA"/>
</dbReference>
<proteinExistence type="predicted"/>
<dbReference type="RefSeq" id="WP_014737369.1">
    <property type="nucleotide sequence ID" value="NC_017954.1"/>
</dbReference>
<dbReference type="eggNOG" id="arCOG00475">
    <property type="taxonomic scope" value="Archaea"/>
</dbReference>
<gene>
    <name evidence="2" type="ordered locus">TCELL_0695</name>
</gene>
<keyword evidence="3" id="KW-1185">Reference proteome</keyword>
<dbReference type="PANTHER" id="PTHR38755:SF1">
    <property type="entry name" value="METHYLENE-TETRAHYDROFOLATE REDUCTASE C-TERMINAL DOMAIN-CONTAINING PROTEIN"/>
    <property type="match status" value="1"/>
</dbReference>
<dbReference type="GeneID" id="13013009"/>
<dbReference type="HOGENOM" id="CLU_1096703_0_0_2"/>
<dbReference type="InterPro" id="IPR029041">
    <property type="entry name" value="FAD-linked_oxidoreductase-like"/>
</dbReference>
<evidence type="ECO:0000313" key="3">
    <source>
        <dbReference type="Proteomes" id="UP000005270"/>
    </source>
</evidence>
<dbReference type="Proteomes" id="UP000005270">
    <property type="component" value="Chromosome"/>
</dbReference>
<dbReference type="InParanoid" id="I3TED1"/>